<dbReference type="Pfam" id="PF13443">
    <property type="entry name" value="HTH_26"/>
    <property type="match status" value="1"/>
</dbReference>
<gene>
    <name evidence="2" type="ORF">LCGC14_2325580</name>
</gene>
<comment type="caution">
    <text evidence="2">The sequence shown here is derived from an EMBL/GenBank/DDBJ whole genome shotgun (WGS) entry which is preliminary data.</text>
</comment>
<proteinExistence type="predicted"/>
<evidence type="ECO:0000259" key="1">
    <source>
        <dbReference type="Pfam" id="PF13443"/>
    </source>
</evidence>
<protein>
    <recommendedName>
        <fullName evidence="1">HTH cro/C1-type domain-containing protein</fullName>
    </recommendedName>
</protein>
<feature type="non-terminal residue" evidence="2">
    <location>
        <position position="1"/>
    </location>
</feature>
<accession>A0A0F9CH40</accession>
<feature type="domain" description="HTH cro/C1-type" evidence="1">
    <location>
        <begin position="12"/>
        <end position="73"/>
    </location>
</feature>
<organism evidence="2">
    <name type="scientific">marine sediment metagenome</name>
    <dbReference type="NCBI Taxonomy" id="412755"/>
    <lineage>
        <taxon>unclassified sequences</taxon>
        <taxon>metagenomes</taxon>
        <taxon>ecological metagenomes</taxon>
    </lineage>
</organism>
<dbReference type="AlphaFoldDB" id="A0A0F9CH40"/>
<evidence type="ECO:0000313" key="2">
    <source>
        <dbReference type="EMBL" id="KKL48429.1"/>
    </source>
</evidence>
<name>A0A0F9CH40_9ZZZZ</name>
<dbReference type="InterPro" id="IPR001387">
    <property type="entry name" value="Cro/C1-type_HTH"/>
</dbReference>
<reference evidence="2" key="1">
    <citation type="journal article" date="2015" name="Nature">
        <title>Complex archaea that bridge the gap between prokaryotes and eukaryotes.</title>
        <authorList>
            <person name="Spang A."/>
            <person name="Saw J.H."/>
            <person name="Jorgensen S.L."/>
            <person name="Zaremba-Niedzwiedzka K."/>
            <person name="Martijn J."/>
            <person name="Lind A.E."/>
            <person name="van Eijk R."/>
            <person name="Schleper C."/>
            <person name="Guy L."/>
            <person name="Ettema T.J."/>
        </authorList>
    </citation>
    <scope>NUCLEOTIDE SEQUENCE</scope>
</reference>
<dbReference type="EMBL" id="LAZR01033322">
    <property type="protein sequence ID" value="KKL48429.1"/>
    <property type="molecule type" value="Genomic_DNA"/>
</dbReference>
<sequence>VDMKNGTLTIRVRELLEEREWGPMDLVRRPEFAFAQGTAYRLARNEAEALSFNTIERLLDGFGVPIEELLVPNGDENSG</sequence>